<evidence type="ECO:0008006" key="3">
    <source>
        <dbReference type="Google" id="ProtNLM"/>
    </source>
</evidence>
<reference evidence="1 2" key="1">
    <citation type="journal article" date="2016" name="Nat. Commun.">
        <title>Thousands of microbial genomes shed light on interconnected biogeochemical processes in an aquifer system.</title>
        <authorList>
            <person name="Anantharaman K."/>
            <person name="Brown C.T."/>
            <person name="Hug L.A."/>
            <person name="Sharon I."/>
            <person name="Castelle C.J."/>
            <person name="Probst A.J."/>
            <person name="Thomas B.C."/>
            <person name="Singh A."/>
            <person name="Wilkins M.J."/>
            <person name="Karaoz U."/>
            <person name="Brodie E.L."/>
            <person name="Williams K.H."/>
            <person name="Hubbard S.S."/>
            <person name="Banfield J.F."/>
        </authorList>
    </citation>
    <scope>NUCLEOTIDE SEQUENCE [LARGE SCALE GENOMIC DNA]</scope>
</reference>
<evidence type="ECO:0000313" key="2">
    <source>
        <dbReference type="Proteomes" id="UP000176504"/>
    </source>
</evidence>
<name>A0A1F4VDE8_UNCKA</name>
<gene>
    <name evidence="1" type="ORF">A3A78_03285</name>
</gene>
<accession>A0A1F4VDE8</accession>
<dbReference type="EMBL" id="MEVI01000003">
    <property type="protein sequence ID" value="OGC54978.1"/>
    <property type="molecule type" value="Genomic_DNA"/>
</dbReference>
<protein>
    <recommendedName>
        <fullName evidence="3">DUF4015 domain-containing protein</fullName>
    </recommendedName>
</protein>
<organism evidence="1 2">
    <name type="scientific">candidate division WWE3 bacterium RIFCSPLOWO2_01_FULL_41_18</name>
    <dbReference type="NCBI Taxonomy" id="1802625"/>
    <lineage>
        <taxon>Bacteria</taxon>
        <taxon>Katanobacteria</taxon>
    </lineage>
</organism>
<dbReference type="Gene3D" id="3.20.20.80">
    <property type="entry name" value="Glycosidases"/>
    <property type="match status" value="1"/>
</dbReference>
<comment type="caution">
    <text evidence="1">The sequence shown here is derived from an EMBL/GenBank/DDBJ whole genome shotgun (WGS) entry which is preliminary data.</text>
</comment>
<proteinExistence type="predicted"/>
<evidence type="ECO:0000313" key="1">
    <source>
        <dbReference type="EMBL" id="OGC54978.1"/>
    </source>
</evidence>
<dbReference type="AlphaFoldDB" id="A0A1F4VDE8"/>
<dbReference type="Proteomes" id="UP000176504">
    <property type="component" value="Unassembled WGS sequence"/>
</dbReference>
<sequence length="322" mass="36570">MEKSSQILNSDPAFLRLLDELCLSSVIVDEKNLDETFISSVLRVNDGLNIDVSVEVFSGGELLSEFPSAAPLEAEGRDCSKDWYYGVCPNNEDVRRSKLERIKELSLNKNIRSIILSSLHYPTYWIPSEPIIFDTCYCEVCINKFREGYLNNEKLPESRKELVEAIDGQFYLEWLEFKTKTITSFVESASEVISGISSVKLGAFIIPWTDKEYGSAITRILGQNAFELSSKLDFICPMLYFKLNEKDLSFVDEMLEYYSSCVLYPSILTSKELDSMGILELQSLLSLLSKKDLMGLSIADSSQVFNNEEKLKVLKEAFCEIL</sequence>